<organism evidence="1 2">
    <name type="scientific">Xylaria curta</name>
    <dbReference type="NCBI Taxonomy" id="42375"/>
    <lineage>
        <taxon>Eukaryota</taxon>
        <taxon>Fungi</taxon>
        <taxon>Dikarya</taxon>
        <taxon>Ascomycota</taxon>
        <taxon>Pezizomycotina</taxon>
        <taxon>Sordariomycetes</taxon>
        <taxon>Xylariomycetidae</taxon>
        <taxon>Xylariales</taxon>
        <taxon>Xylariaceae</taxon>
        <taxon>Xylaria</taxon>
    </lineage>
</organism>
<comment type="caution">
    <text evidence="1">The sequence shown here is derived from an EMBL/GenBank/DDBJ whole genome shotgun (WGS) entry which is preliminary data.</text>
</comment>
<protein>
    <submittedName>
        <fullName evidence="1">Uncharacterized protein</fullName>
    </submittedName>
</protein>
<name>A0ACC1PQ14_9PEZI</name>
<sequence>MAADNDANTICTIHSFSPFIYFKENRKFLDGDTRTAFGIDPQRRGVGCADASHDEDATPPPEEVHQPFFRITTDHEPSTHSNMITSQPWAIILAALMHYLLILEILVETASQGYIFGRNPDVCDILLDYDSKRAISRTHFALKVSVTQYEGLCLVLHSLSRSGTTIRSTGMNSERITSQRFIPPHQKELIVLIGAGLEFRIELPDHSKHLELWEKSLGAYCRKYDCQAPSSLTLSPAPLNPNIPWKKQYDVLGVAGRGTFGTVYRVMHGETGRILAAKEFHDQEEARRLNSESKLSCLLGVEHENIVPYLGVCHNPLTLFMELGSGDLEAAVNESQLQSLELRDAAYQIISALDYLHQRHITHRDLKPPNIMVFARRPIRVKLVDLDLIGTAKAMQTYCGTPTYLAPECDRPQMGYTNKVDIWSVGILTLELSYGLPSEDTSTKWATTVVRYVQNLLPRTALVDFISALLQINPRRRPGAAQSRSHFVFSETHAWSAPKLGKSSAEIWPALGEQPTEQRTPAPLHRGGQSIQQTYSSDSSPKCRQVPKRNPPPKQPTESPAFLDLFNSFAGTADSDNEGQGSAIRGGAGSEAGSLQSFAESQVAVPSTKPLGIVKPRHQAWKVVKTRRQAPKYSPWVQKHVDSSPVFLIR</sequence>
<gene>
    <name evidence="1" type="ORF">NUW58_g546</name>
</gene>
<dbReference type="EMBL" id="JAPDGR010000047">
    <property type="protein sequence ID" value="KAJ2997770.1"/>
    <property type="molecule type" value="Genomic_DNA"/>
</dbReference>
<reference evidence="1" key="1">
    <citation type="submission" date="2022-10" db="EMBL/GenBank/DDBJ databases">
        <title>Genome Sequence of Xylaria curta.</title>
        <authorList>
            <person name="Buettner E."/>
        </authorList>
    </citation>
    <scope>NUCLEOTIDE SEQUENCE</scope>
    <source>
        <strain evidence="1">Babe10</strain>
    </source>
</reference>
<evidence type="ECO:0000313" key="1">
    <source>
        <dbReference type="EMBL" id="KAJ2997770.1"/>
    </source>
</evidence>
<proteinExistence type="predicted"/>
<evidence type="ECO:0000313" key="2">
    <source>
        <dbReference type="Proteomes" id="UP001143856"/>
    </source>
</evidence>
<accession>A0ACC1PQ14</accession>
<dbReference type="Proteomes" id="UP001143856">
    <property type="component" value="Unassembled WGS sequence"/>
</dbReference>
<keyword evidence="2" id="KW-1185">Reference proteome</keyword>